<reference evidence="1" key="1">
    <citation type="submission" date="2020-07" db="EMBL/GenBank/DDBJ databases">
        <title>The High-quality genome of the commercially important snow crab, Chionoecetes opilio.</title>
        <authorList>
            <person name="Jeong J.-H."/>
            <person name="Ryu S."/>
        </authorList>
    </citation>
    <scope>NUCLEOTIDE SEQUENCE</scope>
    <source>
        <strain evidence="1">MADBK_172401_WGS</strain>
        <tissue evidence="1">Digestive gland</tissue>
    </source>
</reference>
<dbReference type="AlphaFoldDB" id="A0A8J5CTT3"/>
<evidence type="ECO:0000313" key="1">
    <source>
        <dbReference type="EMBL" id="KAG0720421.1"/>
    </source>
</evidence>
<proteinExistence type="predicted"/>
<accession>A0A8J5CTT3</accession>
<protein>
    <submittedName>
        <fullName evidence="1">Uncharacterized protein</fullName>
    </submittedName>
</protein>
<evidence type="ECO:0000313" key="2">
    <source>
        <dbReference type="Proteomes" id="UP000770661"/>
    </source>
</evidence>
<comment type="caution">
    <text evidence="1">The sequence shown here is derived from an EMBL/GenBank/DDBJ whole genome shotgun (WGS) entry which is preliminary data.</text>
</comment>
<dbReference type="EMBL" id="JACEEZ010012892">
    <property type="protein sequence ID" value="KAG0720421.1"/>
    <property type="molecule type" value="Genomic_DNA"/>
</dbReference>
<name>A0A8J5CTT3_CHIOP</name>
<sequence>MSCFSLSLRLRPKRRTAQLLCQIICRSICSSISMTSHWCMNSPRKRLRLFQLHNISFIVLQLLANIELFIEYRFLATTWLMMAHDDSSGFPRGGVSPRRSCSSAIFTDLPVSLLLCSNSTQLVQLPDVTPLLLAVCVTQGSDHSSKPPCLSKSMDALPEPFFLLSLSYHWYSQ</sequence>
<keyword evidence="2" id="KW-1185">Reference proteome</keyword>
<dbReference type="Proteomes" id="UP000770661">
    <property type="component" value="Unassembled WGS sequence"/>
</dbReference>
<gene>
    <name evidence="1" type="ORF">GWK47_000730</name>
</gene>
<organism evidence="1 2">
    <name type="scientific">Chionoecetes opilio</name>
    <name type="common">Atlantic snow crab</name>
    <name type="synonym">Cancer opilio</name>
    <dbReference type="NCBI Taxonomy" id="41210"/>
    <lineage>
        <taxon>Eukaryota</taxon>
        <taxon>Metazoa</taxon>
        <taxon>Ecdysozoa</taxon>
        <taxon>Arthropoda</taxon>
        <taxon>Crustacea</taxon>
        <taxon>Multicrustacea</taxon>
        <taxon>Malacostraca</taxon>
        <taxon>Eumalacostraca</taxon>
        <taxon>Eucarida</taxon>
        <taxon>Decapoda</taxon>
        <taxon>Pleocyemata</taxon>
        <taxon>Brachyura</taxon>
        <taxon>Eubrachyura</taxon>
        <taxon>Majoidea</taxon>
        <taxon>Majidae</taxon>
        <taxon>Chionoecetes</taxon>
    </lineage>
</organism>